<evidence type="ECO:0000256" key="4">
    <source>
        <dbReference type="SAM" id="MobiDB-lite"/>
    </source>
</evidence>
<evidence type="ECO:0000313" key="8">
    <source>
        <dbReference type="Proteomes" id="UP000660745"/>
    </source>
</evidence>
<comment type="similarity">
    <text evidence="1">Belongs to the bacterial solute-binding protein 3 family.</text>
</comment>
<feature type="compositionally biased region" description="Gly residues" evidence="4">
    <location>
        <begin position="152"/>
        <end position="164"/>
    </location>
</feature>
<dbReference type="Proteomes" id="UP000660745">
    <property type="component" value="Unassembled WGS sequence"/>
</dbReference>
<feature type="domain" description="Solute-binding protein family 3/N-terminal" evidence="6">
    <location>
        <begin position="235"/>
        <end position="448"/>
    </location>
</feature>
<name>A0A918EAJ9_9ACTN</name>
<feature type="transmembrane region" description="Helical" evidence="5">
    <location>
        <begin position="181"/>
        <end position="200"/>
    </location>
</feature>
<sequence>MFEGSSIAAVLNRILNHEVDVEMMPEPLRGVVRAALSKSPADRPSADQILLRLLGQPETVGASTAVLNQGAQVAGDDTTPFSRVSPTLADRARRESAAGMGSLPQQTGDVTPYQHLGGPTGDQRLGGQTGDVASYQRLGGQTGDVASYQHSGGPGGHQQAGGGPYPQVSPAPVRRRGRGKWWAVLVAVLALAAAATLVVLGDSWQLFGAAGSGATEEQPPSAGSSVADKVAGTGKILIGVKGDLPGVGLSRGGRFEGFDVDLARRIAEELGAKRTDFVAVSRADRAGALAEGKVDLVVATYSVNDDDVEFAGPYYLAHQDLLVRPGSIDSIEDLEGKKICGVNSPSVGIVQDRVKVEPVPAGNYAECMDLLRSGAVDAVPGDDLILAGFAGRENQRYKVLGAKLNDERYAVALRTGDVKTCKAINGVIADLYRTGFIKQLMKKHFAKVDFTPESKVPAMNACE</sequence>
<dbReference type="Pfam" id="PF00497">
    <property type="entry name" value="SBP_bac_3"/>
    <property type="match status" value="1"/>
</dbReference>
<dbReference type="EMBL" id="BMNK01000024">
    <property type="protein sequence ID" value="GGP17368.1"/>
    <property type="molecule type" value="Genomic_DNA"/>
</dbReference>
<keyword evidence="3" id="KW-0732">Signal</keyword>
<dbReference type="PANTHER" id="PTHR30085">
    <property type="entry name" value="AMINO ACID ABC TRANSPORTER PERMEASE"/>
    <property type="match status" value="1"/>
</dbReference>
<dbReference type="InterPro" id="IPR001638">
    <property type="entry name" value="Solute-binding_3/MltF_N"/>
</dbReference>
<evidence type="ECO:0000259" key="6">
    <source>
        <dbReference type="SMART" id="SM00062"/>
    </source>
</evidence>
<reference evidence="7" key="2">
    <citation type="submission" date="2020-09" db="EMBL/GenBank/DDBJ databases">
        <authorList>
            <person name="Sun Q."/>
            <person name="Zhou Y."/>
        </authorList>
    </citation>
    <scope>NUCLEOTIDE SEQUENCE</scope>
    <source>
        <strain evidence="7">CGMCC 4.7430</strain>
    </source>
</reference>
<evidence type="ECO:0000256" key="5">
    <source>
        <dbReference type="SAM" id="Phobius"/>
    </source>
</evidence>
<evidence type="ECO:0000256" key="3">
    <source>
        <dbReference type="ARBA" id="ARBA00022729"/>
    </source>
</evidence>
<dbReference type="PANTHER" id="PTHR30085:SF6">
    <property type="entry name" value="ABC TRANSPORTER GLUTAMINE-BINDING PROTEIN GLNH"/>
    <property type="match status" value="1"/>
</dbReference>
<dbReference type="InterPro" id="IPR018313">
    <property type="entry name" value="SBP_3_CS"/>
</dbReference>
<keyword evidence="5" id="KW-0812">Transmembrane</keyword>
<dbReference type="GO" id="GO:0005576">
    <property type="term" value="C:extracellular region"/>
    <property type="evidence" value="ECO:0007669"/>
    <property type="project" value="TreeGrafter"/>
</dbReference>
<keyword evidence="5" id="KW-0472">Membrane</keyword>
<evidence type="ECO:0000313" key="7">
    <source>
        <dbReference type="EMBL" id="GGP17368.1"/>
    </source>
</evidence>
<dbReference type="PROSITE" id="PS01039">
    <property type="entry name" value="SBP_BACTERIAL_3"/>
    <property type="match status" value="1"/>
</dbReference>
<evidence type="ECO:0000256" key="1">
    <source>
        <dbReference type="ARBA" id="ARBA00010333"/>
    </source>
</evidence>
<dbReference type="SUPFAM" id="SSF53850">
    <property type="entry name" value="Periplasmic binding protein-like II"/>
    <property type="match status" value="1"/>
</dbReference>
<reference evidence="7" key="1">
    <citation type="journal article" date="2014" name="Int. J. Syst. Evol. Microbiol.">
        <title>Complete genome sequence of Corynebacterium casei LMG S-19264T (=DSM 44701T), isolated from a smear-ripened cheese.</title>
        <authorList>
            <consortium name="US DOE Joint Genome Institute (JGI-PGF)"/>
            <person name="Walter F."/>
            <person name="Albersmeier A."/>
            <person name="Kalinowski J."/>
            <person name="Ruckert C."/>
        </authorList>
    </citation>
    <scope>NUCLEOTIDE SEQUENCE</scope>
    <source>
        <strain evidence="7">CGMCC 4.7430</strain>
    </source>
</reference>
<evidence type="ECO:0000256" key="2">
    <source>
        <dbReference type="ARBA" id="ARBA00022448"/>
    </source>
</evidence>
<protein>
    <recommendedName>
        <fullName evidence="6">Solute-binding protein family 3/N-terminal domain-containing protein</fullName>
    </recommendedName>
</protein>
<keyword evidence="2" id="KW-0813">Transport</keyword>
<keyword evidence="8" id="KW-1185">Reference proteome</keyword>
<feature type="region of interest" description="Disordered" evidence="4">
    <location>
        <begin position="90"/>
        <end position="130"/>
    </location>
</feature>
<dbReference type="GO" id="GO:0006865">
    <property type="term" value="P:amino acid transport"/>
    <property type="evidence" value="ECO:0007669"/>
    <property type="project" value="TreeGrafter"/>
</dbReference>
<gene>
    <name evidence="7" type="ORF">GCM10012278_85070</name>
</gene>
<feature type="region of interest" description="Disordered" evidence="4">
    <location>
        <begin position="142"/>
        <end position="173"/>
    </location>
</feature>
<comment type="caution">
    <text evidence="7">The sequence shown here is derived from an EMBL/GenBank/DDBJ whole genome shotgun (WGS) entry which is preliminary data.</text>
</comment>
<keyword evidence="5" id="KW-1133">Transmembrane helix</keyword>
<proteinExistence type="inferred from homology"/>
<organism evidence="7 8">
    <name type="scientific">Nonomuraea glycinis</name>
    <dbReference type="NCBI Taxonomy" id="2047744"/>
    <lineage>
        <taxon>Bacteria</taxon>
        <taxon>Bacillati</taxon>
        <taxon>Actinomycetota</taxon>
        <taxon>Actinomycetes</taxon>
        <taxon>Streptosporangiales</taxon>
        <taxon>Streptosporangiaceae</taxon>
        <taxon>Nonomuraea</taxon>
    </lineage>
</organism>
<dbReference type="AlphaFoldDB" id="A0A918EAJ9"/>
<dbReference type="Gene3D" id="3.40.190.10">
    <property type="entry name" value="Periplasmic binding protein-like II"/>
    <property type="match status" value="2"/>
</dbReference>
<dbReference type="GO" id="GO:0030288">
    <property type="term" value="C:outer membrane-bounded periplasmic space"/>
    <property type="evidence" value="ECO:0007669"/>
    <property type="project" value="TreeGrafter"/>
</dbReference>
<accession>A0A918EAJ9</accession>
<dbReference type="InterPro" id="IPR051455">
    <property type="entry name" value="Bact_solute-bind_prot3"/>
</dbReference>
<dbReference type="SMART" id="SM00062">
    <property type="entry name" value="PBPb"/>
    <property type="match status" value="1"/>
</dbReference>